<reference evidence="2" key="1">
    <citation type="journal article" date="2022" name="bioRxiv">
        <title>Sequencing and chromosome-scale assembly of the giantPleurodeles waltlgenome.</title>
        <authorList>
            <person name="Brown T."/>
            <person name="Elewa A."/>
            <person name="Iarovenko S."/>
            <person name="Subramanian E."/>
            <person name="Araus A.J."/>
            <person name="Petzold A."/>
            <person name="Susuki M."/>
            <person name="Suzuki K.-i.T."/>
            <person name="Hayashi T."/>
            <person name="Toyoda A."/>
            <person name="Oliveira C."/>
            <person name="Osipova E."/>
            <person name="Leigh N.D."/>
            <person name="Simon A."/>
            <person name="Yun M.H."/>
        </authorList>
    </citation>
    <scope>NUCLEOTIDE SEQUENCE</scope>
    <source>
        <strain evidence="2">20211129_DDA</strain>
        <tissue evidence="2">Liver</tissue>
    </source>
</reference>
<dbReference type="EMBL" id="JANPWB010000012">
    <property type="protein sequence ID" value="KAJ1121440.1"/>
    <property type="molecule type" value="Genomic_DNA"/>
</dbReference>
<accession>A0AAV7NZE9</accession>
<keyword evidence="3" id="KW-1185">Reference proteome</keyword>
<comment type="caution">
    <text evidence="2">The sequence shown here is derived from an EMBL/GenBank/DDBJ whole genome shotgun (WGS) entry which is preliminary data.</text>
</comment>
<evidence type="ECO:0000256" key="1">
    <source>
        <dbReference type="SAM" id="MobiDB-lite"/>
    </source>
</evidence>
<dbReference type="Proteomes" id="UP001066276">
    <property type="component" value="Chromosome 8"/>
</dbReference>
<evidence type="ECO:0000313" key="3">
    <source>
        <dbReference type="Proteomes" id="UP001066276"/>
    </source>
</evidence>
<sequence>MFVGFVSEEVAPQSAPRQRRWKGALSLSRKPKYSRGYTGGKYSSSGGTFAAHPPRRIQDASHPAPASTDVVVLKRAGSLCAVMLLCPVSCFLPLIVPLMQAQTTYRTSAHPADGRSV</sequence>
<protein>
    <submittedName>
        <fullName evidence="2">Uncharacterized protein</fullName>
    </submittedName>
</protein>
<organism evidence="2 3">
    <name type="scientific">Pleurodeles waltl</name>
    <name type="common">Iberian ribbed newt</name>
    <dbReference type="NCBI Taxonomy" id="8319"/>
    <lineage>
        <taxon>Eukaryota</taxon>
        <taxon>Metazoa</taxon>
        <taxon>Chordata</taxon>
        <taxon>Craniata</taxon>
        <taxon>Vertebrata</taxon>
        <taxon>Euteleostomi</taxon>
        <taxon>Amphibia</taxon>
        <taxon>Batrachia</taxon>
        <taxon>Caudata</taxon>
        <taxon>Salamandroidea</taxon>
        <taxon>Salamandridae</taxon>
        <taxon>Pleurodelinae</taxon>
        <taxon>Pleurodeles</taxon>
    </lineage>
</organism>
<dbReference type="AlphaFoldDB" id="A0AAV7NZE9"/>
<name>A0AAV7NZE9_PLEWA</name>
<feature type="compositionally biased region" description="Low complexity" evidence="1">
    <location>
        <begin position="34"/>
        <end position="48"/>
    </location>
</feature>
<proteinExistence type="predicted"/>
<evidence type="ECO:0000313" key="2">
    <source>
        <dbReference type="EMBL" id="KAJ1121440.1"/>
    </source>
</evidence>
<gene>
    <name evidence="2" type="ORF">NDU88_009548</name>
</gene>
<feature type="region of interest" description="Disordered" evidence="1">
    <location>
        <begin position="11"/>
        <end position="64"/>
    </location>
</feature>